<feature type="domain" description="LysM" evidence="1">
    <location>
        <begin position="261"/>
        <end position="305"/>
    </location>
</feature>
<reference evidence="2 3" key="1">
    <citation type="submission" date="2023-09" db="EMBL/GenBank/DDBJ databases">
        <authorList>
            <person name="Rey-Velasco X."/>
        </authorList>
    </citation>
    <scope>NUCLEOTIDE SEQUENCE [LARGE SCALE GENOMIC DNA]</scope>
    <source>
        <strain evidence="2 3">W332</strain>
    </source>
</reference>
<protein>
    <submittedName>
        <fullName evidence="2">M23 family metallopeptidase</fullName>
    </submittedName>
</protein>
<dbReference type="SUPFAM" id="SSF51261">
    <property type="entry name" value="Duplicated hybrid motif"/>
    <property type="match status" value="1"/>
</dbReference>
<dbReference type="InterPro" id="IPR036779">
    <property type="entry name" value="LysM_dom_sf"/>
</dbReference>
<evidence type="ECO:0000259" key="1">
    <source>
        <dbReference type="PROSITE" id="PS51782"/>
    </source>
</evidence>
<dbReference type="PANTHER" id="PTHR21666:SF270">
    <property type="entry name" value="MUREIN HYDROLASE ACTIVATOR ENVC"/>
    <property type="match status" value="1"/>
</dbReference>
<accession>A0ABU2YKY7</accession>
<dbReference type="SMART" id="SM00257">
    <property type="entry name" value="LysM"/>
    <property type="match status" value="1"/>
</dbReference>
<dbReference type="InterPro" id="IPR011055">
    <property type="entry name" value="Dup_hybrid_motif"/>
</dbReference>
<dbReference type="Gene3D" id="2.70.70.10">
    <property type="entry name" value="Glucose Permease (Domain IIA)"/>
    <property type="match status" value="1"/>
</dbReference>
<proteinExistence type="predicted"/>
<comment type="caution">
    <text evidence="2">The sequence shown here is derived from an EMBL/GenBank/DDBJ whole genome shotgun (WGS) entry which is preliminary data.</text>
</comment>
<dbReference type="InterPro" id="IPR018392">
    <property type="entry name" value="LysM"/>
</dbReference>
<dbReference type="PANTHER" id="PTHR21666">
    <property type="entry name" value="PEPTIDASE-RELATED"/>
    <property type="match status" value="1"/>
</dbReference>
<evidence type="ECO:0000313" key="2">
    <source>
        <dbReference type="EMBL" id="MDT0558833.1"/>
    </source>
</evidence>
<dbReference type="CDD" id="cd00118">
    <property type="entry name" value="LysM"/>
    <property type="match status" value="1"/>
</dbReference>
<dbReference type="Proteomes" id="UP001259492">
    <property type="component" value="Unassembled WGS sequence"/>
</dbReference>
<keyword evidence="3" id="KW-1185">Reference proteome</keyword>
<dbReference type="EMBL" id="JAVRIA010000004">
    <property type="protein sequence ID" value="MDT0558833.1"/>
    <property type="molecule type" value="Genomic_DNA"/>
</dbReference>
<dbReference type="Pfam" id="PF01551">
    <property type="entry name" value="Peptidase_M23"/>
    <property type="match status" value="1"/>
</dbReference>
<dbReference type="RefSeq" id="WP_311427598.1">
    <property type="nucleotide sequence ID" value="NZ_JAVRIA010000004.1"/>
</dbReference>
<dbReference type="SUPFAM" id="SSF54106">
    <property type="entry name" value="LysM domain"/>
    <property type="match status" value="1"/>
</dbReference>
<sequence>MKSFYSLIFLLIVVHLHSQNIPKPEVLNIDFSVFNNEEKTTKKDSITSKIVIDSVHLPNITSEYWIHTVYNPYKNMSLKFPLSIKFKDSTYAQPVDNDMVVTSRFGWRRGRAHKGIDIDLVTGDSVYAVLDGVVRFVRYSSGHGRTVIVRHYNGLETVYAHLSQYGVKENDTIIKGQYLGKGGTSGNARGSHLHFVVNYKGVSINPEYIFKFDNSKAIRSKELWITKKWTRAHFHNSKRQSKLELLTSKDEALASLEKQRKIYIVRRGDTLSRISKRNNVPISAICKTNLIKRNATLRIGQKLVLEL</sequence>
<dbReference type="Pfam" id="PF01476">
    <property type="entry name" value="LysM"/>
    <property type="match status" value="1"/>
</dbReference>
<dbReference type="InterPro" id="IPR016047">
    <property type="entry name" value="M23ase_b-sheet_dom"/>
</dbReference>
<evidence type="ECO:0000313" key="3">
    <source>
        <dbReference type="Proteomes" id="UP001259492"/>
    </source>
</evidence>
<gene>
    <name evidence="2" type="ORF">RM697_09245</name>
</gene>
<organism evidence="2 3">
    <name type="scientific">Microcosmobacter mediterraneus</name>
    <dbReference type="NCBI Taxonomy" id="3075607"/>
    <lineage>
        <taxon>Bacteria</taxon>
        <taxon>Pseudomonadati</taxon>
        <taxon>Bacteroidota</taxon>
        <taxon>Flavobacteriia</taxon>
        <taxon>Flavobacteriales</taxon>
        <taxon>Flavobacteriaceae</taxon>
        <taxon>Microcosmobacter</taxon>
    </lineage>
</organism>
<dbReference type="CDD" id="cd12797">
    <property type="entry name" value="M23_peptidase"/>
    <property type="match status" value="1"/>
</dbReference>
<dbReference type="PROSITE" id="PS51782">
    <property type="entry name" value="LYSM"/>
    <property type="match status" value="1"/>
</dbReference>
<name>A0ABU2YKY7_9FLAO</name>
<dbReference type="InterPro" id="IPR050570">
    <property type="entry name" value="Cell_wall_metabolism_enzyme"/>
</dbReference>
<dbReference type="Gene3D" id="3.10.350.10">
    <property type="entry name" value="LysM domain"/>
    <property type="match status" value="1"/>
</dbReference>